<name>S8F2U1_FOMSC</name>
<keyword evidence="3" id="KW-1185">Reference proteome</keyword>
<dbReference type="InParanoid" id="S8F2U1"/>
<feature type="compositionally biased region" description="Acidic residues" evidence="1">
    <location>
        <begin position="236"/>
        <end position="254"/>
    </location>
</feature>
<evidence type="ECO:0000313" key="2">
    <source>
        <dbReference type="EMBL" id="EPS93234.1"/>
    </source>
</evidence>
<sequence length="367" mass="39882">MATHRQQVKAIIDSSLPPLRTLARDLEPCLTLPSVRHIPVVGVRPGLTLGKIYGICSLPIGLECANHKKLSPVQLPPNRLRHLCERVGTLDGPALQDEFVAAHLTEHADGPQTAPGRPHLRTVVVDVLVYIKASLIPLQNGEPPIALPLEGTVRGNLVEFVFQQSITRDILAANRAVTYESYNRQLSRFVAYPRSYDKRYIMAGEVLLYRRSDVVNCPGVRQLARRFAPKLRGGDSEDEDEDEEEGSDDSDEDPLPSLVTHAASASGHRGSSPDPAIAPVTPRRSLRLRESSAGSASTSVTPGRAASATSSAQSTPCGGKRKRVSATEPSPRKHVRESGKITSRMVLGKDGEIWELLDGEIEIRMSG</sequence>
<reference evidence="2 3" key="1">
    <citation type="journal article" date="2012" name="Science">
        <title>The Paleozoic origin of enzymatic lignin decomposition reconstructed from 31 fungal genomes.</title>
        <authorList>
            <person name="Floudas D."/>
            <person name="Binder M."/>
            <person name="Riley R."/>
            <person name="Barry K."/>
            <person name="Blanchette R.A."/>
            <person name="Henrissat B."/>
            <person name="Martinez A.T."/>
            <person name="Otillar R."/>
            <person name="Spatafora J.W."/>
            <person name="Yadav J.S."/>
            <person name="Aerts A."/>
            <person name="Benoit I."/>
            <person name="Boyd A."/>
            <person name="Carlson A."/>
            <person name="Copeland A."/>
            <person name="Coutinho P.M."/>
            <person name="de Vries R.P."/>
            <person name="Ferreira P."/>
            <person name="Findley K."/>
            <person name="Foster B."/>
            <person name="Gaskell J."/>
            <person name="Glotzer D."/>
            <person name="Gorecki P."/>
            <person name="Heitman J."/>
            <person name="Hesse C."/>
            <person name="Hori C."/>
            <person name="Igarashi K."/>
            <person name="Jurgens J.A."/>
            <person name="Kallen N."/>
            <person name="Kersten P."/>
            <person name="Kohler A."/>
            <person name="Kuees U."/>
            <person name="Kumar T.K.A."/>
            <person name="Kuo A."/>
            <person name="LaButti K."/>
            <person name="Larrondo L.F."/>
            <person name="Lindquist E."/>
            <person name="Ling A."/>
            <person name="Lombard V."/>
            <person name="Lucas S."/>
            <person name="Lundell T."/>
            <person name="Martin R."/>
            <person name="McLaughlin D.J."/>
            <person name="Morgenstern I."/>
            <person name="Morin E."/>
            <person name="Murat C."/>
            <person name="Nagy L.G."/>
            <person name="Nolan M."/>
            <person name="Ohm R.A."/>
            <person name="Patyshakuliyeva A."/>
            <person name="Rokas A."/>
            <person name="Ruiz-Duenas F.J."/>
            <person name="Sabat G."/>
            <person name="Salamov A."/>
            <person name="Samejima M."/>
            <person name="Schmutz J."/>
            <person name="Slot J.C."/>
            <person name="St John F."/>
            <person name="Stenlid J."/>
            <person name="Sun H."/>
            <person name="Sun S."/>
            <person name="Syed K."/>
            <person name="Tsang A."/>
            <person name="Wiebenga A."/>
            <person name="Young D."/>
            <person name="Pisabarro A."/>
            <person name="Eastwood D.C."/>
            <person name="Martin F."/>
            <person name="Cullen D."/>
            <person name="Grigoriev I.V."/>
            <person name="Hibbett D.S."/>
        </authorList>
    </citation>
    <scope>NUCLEOTIDE SEQUENCE</scope>
    <source>
        <strain evidence="3">FP-58527</strain>
    </source>
</reference>
<feature type="compositionally biased region" description="Polar residues" evidence="1">
    <location>
        <begin position="292"/>
        <end position="301"/>
    </location>
</feature>
<organism evidence="2 3">
    <name type="scientific">Fomitopsis schrenkii</name>
    <name type="common">Brown rot fungus</name>
    <dbReference type="NCBI Taxonomy" id="2126942"/>
    <lineage>
        <taxon>Eukaryota</taxon>
        <taxon>Fungi</taxon>
        <taxon>Dikarya</taxon>
        <taxon>Basidiomycota</taxon>
        <taxon>Agaricomycotina</taxon>
        <taxon>Agaricomycetes</taxon>
        <taxon>Polyporales</taxon>
        <taxon>Fomitopsis</taxon>
    </lineage>
</organism>
<evidence type="ECO:0000256" key="1">
    <source>
        <dbReference type="SAM" id="MobiDB-lite"/>
    </source>
</evidence>
<gene>
    <name evidence="2" type="ORF">FOMPIDRAFT_1020678</name>
</gene>
<feature type="region of interest" description="Disordered" evidence="1">
    <location>
        <begin position="228"/>
        <end position="339"/>
    </location>
</feature>
<dbReference type="Proteomes" id="UP000015241">
    <property type="component" value="Unassembled WGS sequence"/>
</dbReference>
<evidence type="ECO:0000313" key="3">
    <source>
        <dbReference type="Proteomes" id="UP000015241"/>
    </source>
</evidence>
<dbReference type="HOGENOM" id="CLU_737773_0_0_1"/>
<feature type="compositionally biased region" description="Low complexity" evidence="1">
    <location>
        <begin position="261"/>
        <end position="272"/>
    </location>
</feature>
<dbReference type="AlphaFoldDB" id="S8F2U1"/>
<feature type="compositionally biased region" description="Low complexity" evidence="1">
    <location>
        <begin position="305"/>
        <end position="315"/>
    </location>
</feature>
<dbReference type="EMBL" id="KE504289">
    <property type="protein sequence ID" value="EPS93234.1"/>
    <property type="molecule type" value="Genomic_DNA"/>
</dbReference>
<proteinExistence type="predicted"/>
<accession>S8F2U1</accession>
<protein>
    <submittedName>
        <fullName evidence="2">Uncharacterized protein</fullName>
    </submittedName>
</protein>